<protein>
    <submittedName>
        <fullName evidence="1">Uncharacterized protein</fullName>
    </submittedName>
</protein>
<name>A0ABQ4QLC6_9HYPH</name>
<dbReference type="EMBL" id="BPQG01000065">
    <property type="protein sequence ID" value="GJD46050.1"/>
    <property type="molecule type" value="Genomic_DNA"/>
</dbReference>
<evidence type="ECO:0000313" key="2">
    <source>
        <dbReference type="Proteomes" id="UP001055117"/>
    </source>
</evidence>
<dbReference type="Proteomes" id="UP001055117">
    <property type="component" value="Unassembled WGS sequence"/>
</dbReference>
<sequence>MSRPHRVGVAWYSPEHYDGLRRGLADGVNLPETYEAWRMSAEQVEREVSRSGVDVVRVPLELAAFTAWCERTGSVSDGASRARYVAERLEAQAGA</sequence>
<dbReference type="RefSeq" id="WP_238272794.1">
    <property type="nucleotide sequence ID" value="NZ_BPQG01000065.1"/>
</dbReference>
<comment type="caution">
    <text evidence="1">The sequence shown here is derived from an EMBL/GenBank/DDBJ whole genome shotgun (WGS) entry which is preliminary data.</text>
</comment>
<proteinExistence type="predicted"/>
<evidence type="ECO:0000313" key="1">
    <source>
        <dbReference type="EMBL" id="GJD46050.1"/>
    </source>
</evidence>
<keyword evidence="2" id="KW-1185">Reference proteome</keyword>
<gene>
    <name evidence="1" type="ORF">AFCDBAGC_3930</name>
</gene>
<reference evidence="1 2" key="1">
    <citation type="journal article" date="2021" name="Front. Microbiol.">
        <title>Comprehensive Comparative Genomics and Phenotyping of Methylobacterium Species.</title>
        <authorList>
            <person name="Alessa O."/>
            <person name="Ogura Y."/>
            <person name="Fujitani Y."/>
            <person name="Takami H."/>
            <person name="Hayashi T."/>
            <person name="Sahin N."/>
            <person name="Tani A."/>
        </authorList>
    </citation>
    <scope>NUCLEOTIDE SEQUENCE [LARGE SCALE GENOMIC DNA]</scope>
    <source>
        <strain evidence="1 2">DSM 23679</strain>
    </source>
</reference>
<accession>A0ABQ4QLC6</accession>
<organism evidence="1 2">
    <name type="scientific">Methylobacterium cerastii</name>
    <dbReference type="NCBI Taxonomy" id="932741"/>
    <lineage>
        <taxon>Bacteria</taxon>
        <taxon>Pseudomonadati</taxon>
        <taxon>Pseudomonadota</taxon>
        <taxon>Alphaproteobacteria</taxon>
        <taxon>Hyphomicrobiales</taxon>
        <taxon>Methylobacteriaceae</taxon>
        <taxon>Methylobacterium</taxon>
    </lineage>
</organism>